<evidence type="ECO:0000313" key="3">
    <source>
        <dbReference type="Proteomes" id="UP000663828"/>
    </source>
</evidence>
<dbReference type="EMBL" id="CAJNOR010004250">
    <property type="protein sequence ID" value="CAF1487374.1"/>
    <property type="molecule type" value="Genomic_DNA"/>
</dbReference>
<feature type="region of interest" description="Disordered" evidence="1">
    <location>
        <begin position="962"/>
        <end position="981"/>
    </location>
</feature>
<organism evidence="2 3">
    <name type="scientific">Adineta ricciae</name>
    <name type="common">Rotifer</name>
    <dbReference type="NCBI Taxonomy" id="249248"/>
    <lineage>
        <taxon>Eukaryota</taxon>
        <taxon>Metazoa</taxon>
        <taxon>Spiralia</taxon>
        <taxon>Gnathifera</taxon>
        <taxon>Rotifera</taxon>
        <taxon>Eurotatoria</taxon>
        <taxon>Bdelloidea</taxon>
        <taxon>Adinetida</taxon>
        <taxon>Adinetidae</taxon>
        <taxon>Adineta</taxon>
    </lineage>
</organism>
<reference evidence="2" key="1">
    <citation type="submission" date="2021-02" db="EMBL/GenBank/DDBJ databases">
        <authorList>
            <person name="Nowell W R."/>
        </authorList>
    </citation>
    <scope>NUCLEOTIDE SEQUENCE</scope>
</reference>
<evidence type="ECO:0008006" key="4">
    <source>
        <dbReference type="Google" id="ProtNLM"/>
    </source>
</evidence>
<feature type="region of interest" description="Disordered" evidence="1">
    <location>
        <begin position="930"/>
        <end position="949"/>
    </location>
</feature>
<evidence type="ECO:0000256" key="1">
    <source>
        <dbReference type="SAM" id="MobiDB-lite"/>
    </source>
</evidence>
<feature type="compositionally biased region" description="Basic residues" evidence="1">
    <location>
        <begin position="1146"/>
        <end position="1155"/>
    </location>
</feature>
<feature type="region of interest" description="Disordered" evidence="1">
    <location>
        <begin position="1135"/>
        <end position="1164"/>
    </location>
</feature>
<sequence length="1164" mass="131272">MRDLTFCCCQIILYKSQIYACYFLDMAPNKLEPYAAQISSNIFKLTNSSPIPFEMTLIFGSFNQVALLRFFEQHQTLGVDIAPFVFGMLGHAAMMLDGVEVFNPDGAGSISSMNLFIHLIGEPGTNKSGLFRVFNNSINALEEIFPSFFSKPVAELINGKEVLSTVDLIANNDTELSLFQRLSKRENVFISSDELDVINTRFGVYQAGSTDNDMKTFGSKLLCQSYDIMKNVSRTTGSSSYFVKRGSINIFGASTGSMLSSVCRQYNSNVQSDGTISRYLFITTSVYKTSNDLPSEILSVQPNIVHVLIVLRLLAEHKPIFVFAQHQSLISSPQPIIVPPDIEEARKVVVNPIPTSEPISNIKPSVIIDVQEVNVEQDGSVISPYNAIRRIIEAEHQKSLQCDTKGNPIYIPLQRAFQRKSSNKLARLAGLCQTTSYAIRLCFECINIVRFGDGLYLKEYIDDEQISWLMKFHDNVKVLIERDVAMAPKFGSDQRPLFIIEKPAVHASNMLYQYTSSTISALFDGTSMTINETTKNDNKISISDEPSADAFYEHQCILLQMTSPILIKAWFSNEIMGLPFTKIFINYRKSKKKMSKLAEAVDELVRHGILRRGLQNTRHIVTARKETYLKASPATIRGNADMLTYLESIGVDIGTYEHVYLSSPLPMNMELTTFAINSILFNDDYVEYCHLFNDTRIQKEMEDRLSRHVVQFRMSLGRKQYYVPSMSQTVEHHNFNVENSQPYDADQTSTNNNGDDVLATLIFESHRPINNSSPITTSARSENSSVLSEILNPNITTAPQYNSFIDQTTESDDHLRHEFLPSVDDIMRRLTNMLDYEPLNIEHPNPIPMTTNKIDDDRESNQNKSKANRPVLPNIELLPGSVINNNDTLLPAEATANDTTILLNNMSSQQTFELLSTLLPNKKHLLKRILDGENNNASPKRSRNNESEEVMAPFIDMNLSGTLSSASAPTESNTADSGNQVGDEDLQQAYHKIILSDAIVMSRSDVCSKLKHIKNINKSRDHVLTNLVTDGLLVKGNWFASKKVNGTIELLPGFLKTFPKNNPEDQADFARTLAKYKVHYKDYEESFKKNEADDFPRTLTAADVKHKTWLFSNVLVDFIGKNDFLNERVKLDPSAVIQENNTPPMRGKRDRKPKQRYSPSDDRK</sequence>
<feature type="compositionally biased region" description="Polar residues" evidence="1">
    <location>
        <begin position="962"/>
        <end position="980"/>
    </location>
</feature>
<feature type="region of interest" description="Disordered" evidence="1">
    <location>
        <begin position="841"/>
        <end position="869"/>
    </location>
</feature>
<evidence type="ECO:0000313" key="2">
    <source>
        <dbReference type="EMBL" id="CAF1487374.1"/>
    </source>
</evidence>
<accession>A0A815S9Y7</accession>
<dbReference type="Proteomes" id="UP000663828">
    <property type="component" value="Unassembled WGS sequence"/>
</dbReference>
<proteinExistence type="predicted"/>
<dbReference type="AlphaFoldDB" id="A0A815S9Y7"/>
<comment type="caution">
    <text evidence="2">The sequence shown here is derived from an EMBL/GenBank/DDBJ whole genome shotgun (WGS) entry which is preliminary data.</text>
</comment>
<keyword evidence="3" id="KW-1185">Reference proteome</keyword>
<gene>
    <name evidence="2" type="ORF">XAT740_LOCUS38886</name>
</gene>
<protein>
    <recommendedName>
        <fullName evidence="4">DUF3987 domain-containing protein</fullName>
    </recommendedName>
</protein>
<name>A0A815S9Y7_ADIRI</name>